<evidence type="ECO:0000313" key="2">
    <source>
        <dbReference type="EMBL" id="MFD1465162.1"/>
    </source>
</evidence>
<dbReference type="RefSeq" id="WP_125577106.1">
    <property type="nucleotide sequence ID" value="NZ_JBHTOF010000025.1"/>
</dbReference>
<dbReference type="Gene3D" id="3.40.630.30">
    <property type="match status" value="1"/>
</dbReference>
<dbReference type="PROSITE" id="PS51186">
    <property type="entry name" value="GNAT"/>
    <property type="match status" value="1"/>
</dbReference>
<dbReference type="Pfam" id="PF00583">
    <property type="entry name" value="Acetyltransf_1"/>
    <property type="match status" value="1"/>
</dbReference>
<dbReference type="Proteomes" id="UP001597244">
    <property type="component" value="Unassembled WGS sequence"/>
</dbReference>
<gene>
    <name evidence="2" type="ORF">ACFQ4L_03530</name>
</gene>
<dbReference type="CDD" id="cd04301">
    <property type="entry name" value="NAT_SF"/>
    <property type="match status" value="1"/>
</dbReference>
<keyword evidence="2" id="KW-0808">Transferase</keyword>
<protein>
    <submittedName>
        <fullName evidence="2">GNAT family N-acetyltransferase</fullName>
        <ecNumber evidence="2">2.3.-.-</ecNumber>
    </submittedName>
</protein>
<dbReference type="InterPro" id="IPR000182">
    <property type="entry name" value="GNAT_dom"/>
</dbReference>
<dbReference type="SUPFAM" id="SSF55729">
    <property type="entry name" value="Acyl-CoA N-acyltransferases (Nat)"/>
    <property type="match status" value="1"/>
</dbReference>
<evidence type="ECO:0000313" key="3">
    <source>
        <dbReference type="Proteomes" id="UP001597244"/>
    </source>
</evidence>
<organism evidence="2 3">
    <name type="scientific">Lapidilactobacillus mulanensis</name>
    <dbReference type="NCBI Taxonomy" id="2485999"/>
    <lineage>
        <taxon>Bacteria</taxon>
        <taxon>Bacillati</taxon>
        <taxon>Bacillota</taxon>
        <taxon>Bacilli</taxon>
        <taxon>Lactobacillales</taxon>
        <taxon>Lactobacillaceae</taxon>
        <taxon>Lapidilactobacillus</taxon>
    </lineage>
</organism>
<keyword evidence="2" id="KW-0012">Acyltransferase</keyword>
<proteinExistence type="predicted"/>
<reference evidence="3" key="1">
    <citation type="journal article" date="2019" name="Int. J. Syst. Evol. Microbiol.">
        <title>The Global Catalogue of Microorganisms (GCM) 10K type strain sequencing project: providing services to taxonomists for standard genome sequencing and annotation.</title>
        <authorList>
            <consortium name="The Broad Institute Genomics Platform"/>
            <consortium name="The Broad Institute Genome Sequencing Center for Infectious Disease"/>
            <person name="Wu L."/>
            <person name="Ma J."/>
        </authorList>
    </citation>
    <scope>NUCLEOTIDE SEQUENCE [LARGE SCALE GENOMIC DNA]</scope>
    <source>
        <strain evidence="3">CCM 8951</strain>
    </source>
</reference>
<evidence type="ECO:0000259" key="1">
    <source>
        <dbReference type="PROSITE" id="PS51186"/>
    </source>
</evidence>
<feature type="domain" description="N-acetyltransferase" evidence="1">
    <location>
        <begin position="5"/>
        <end position="172"/>
    </location>
</feature>
<name>A0ABW4DMD1_9LACO</name>
<dbReference type="EC" id="2.3.-.-" evidence="2"/>
<dbReference type="InterPro" id="IPR016181">
    <property type="entry name" value="Acyl_CoA_acyltransferase"/>
</dbReference>
<sequence>MMQPISFRLATELDLPAIMTIVADARVYLREKNVPQWQGVYPTEAVFQADIKKGALWVAVLNQKIALIMTLSPGPDPNYTIIHGKWLQSTDNYLAIHRIAVARDAAGNGVAQAALEFASQFARTQSYPSLRFDTHELNAGMRYLAEKNNFTYCGRVAMADHTPRFAYELLLS</sequence>
<dbReference type="EMBL" id="JBHTOF010000025">
    <property type="protein sequence ID" value="MFD1465162.1"/>
    <property type="molecule type" value="Genomic_DNA"/>
</dbReference>
<accession>A0ABW4DMD1</accession>
<dbReference type="GO" id="GO:0016746">
    <property type="term" value="F:acyltransferase activity"/>
    <property type="evidence" value="ECO:0007669"/>
    <property type="project" value="UniProtKB-KW"/>
</dbReference>
<keyword evidence="3" id="KW-1185">Reference proteome</keyword>
<comment type="caution">
    <text evidence="2">The sequence shown here is derived from an EMBL/GenBank/DDBJ whole genome shotgun (WGS) entry which is preliminary data.</text>
</comment>